<sequence>MVMEVKEDQNGAAQHAISCKSSALRSHRLEPITKLEGNEFLKAWVDCYRSHYRLWTQGVVCDDIGLQNLMYDVHTKRGVLTDLDISRGKRRPGVFRPLTYHDKNSDKRRAYRHYCNGMMSFIWILCYALLKRCHDVRYRALLDGWSPRHHDHRRYQKAQFTNLVLIDMRSGTTQSAEQHSIDGRIWRVVRILVLWLSVRKGMFALEEFGYSPWDHDPKKIFDELEKVIGATWTSGSFVPLHGPAPLKPRFRRELNSFLPPCWKIRRAGHD</sequence>
<evidence type="ECO:0008006" key="3">
    <source>
        <dbReference type="Google" id="ProtNLM"/>
    </source>
</evidence>
<dbReference type="InParanoid" id="A0A401G9P6"/>
<evidence type="ECO:0000313" key="2">
    <source>
        <dbReference type="Proteomes" id="UP000287166"/>
    </source>
</evidence>
<name>A0A401G9P6_9APHY</name>
<dbReference type="AlphaFoldDB" id="A0A401G9P6"/>
<dbReference type="Proteomes" id="UP000287166">
    <property type="component" value="Unassembled WGS sequence"/>
</dbReference>
<reference evidence="1 2" key="1">
    <citation type="journal article" date="2018" name="Sci. Rep.">
        <title>Genome sequence of the cauliflower mushroom Sparassis crispa (Hanabiratake) and its association with beneficial usage.</title>
        <authorList>
            <person name="Kiyama R."/>
            <person name="Furutani Y."/>
            <person name="Kawaguchi K."/>
            <person name="Nakanishi T."/>
        </authorList>
    </citation>
    <scope>NUCLEOTIDE SEQUENCE [LARGE SCALE GENOMIC DNA]</scope>
</reference>
<keyword evidence="2" id="KW-1185">Reference proteome</keyword>
<comment type="caution">
    <text evidence="1">The sequence shown here is derived from an EMBL/GenBank/DDBJ whole genome shotgun (WGS) entry which is preliminary data.</text>
</comment>
<dbReference type="EMBL" id="BFAD01000002">
    <property type="protein sequence ID" value="GBE78869.1"/>
    <property type="molecule type" value="Genomic_DNA"/>
</dbReference>
<evidence type="ECO:0000313" key="1">
    <source>
        <dbReference type="EMBL" id="GBE78869.1"/>
    </source>
</evidence>
<gene>
    <name evidence="1" type="ORF">SCP_0200660</name>
</gene>
<dbReference type="OrthoDB" id="5584477at2759"/>
<dbReference type="GeneID" id="38775786"/>
<dbReference type="RefSeq" id="XP_027609782.1">
    <property type="nucleotide sequence ID" value="XM_027753981.1"/>
</dbReference>
<proteinExistence type="predicted"/>
<organism evidence="1 2">
    <name type="scientific">Sparassis crispa</name>
    <dbReference type="NCBI Taxonomy" id="139825"/>
    <lineage>
        <taxon>Eukaryota</taxon>
        <taxon>Fungi</taxon>
        <taxon>Dikarya</taxon>
        <taxon>Basidiomycota</taxon>
        <taxon>Agaricomycotina</taxon>
        <taxon>Agaricomycetes</taxon>
        <taxon>Polyporales</taxon>
        <taxon>Sparassidaceae</taxon>
        <taxon>Sparassis</taxon>
    </lineage>
</organism>
<accession>A0A401G9P6</accession>
<protein>
    <recommendedName>
        <fullName evidence="3">Fungal-type protein kinase domain-containing protein</fullName>
    </recommendedName>
</protein>